<dbReference type="Pfam" id="PF13025">
    <property type="entry name" value="DUF3886"/>
    <property type="match status" value="1"/>
</dbReference>
<keyword evidence="3" id="KW-1185">Reference proteome</keyword>
<evidence type="ECO:0000256" key="1">
    <source>
        <dbReference type="SAM" id="MobiDB-lite"/>
    </source>
</evidence>
<dbReference type="KEGG" id="plen:EIM92_07960"/>
<dbReference type="OrthoDB" id="2679911at2"/>
<dbReference type="AlphaFoldDB" id="A0A3Q8S4D9"/>
<accession>A0A3Q8S4D9</accession>
<proteinExistence type="predicted"/>
<protein>
    <submittedName>
        <fullName evidence="2">DUF3886 domain-containing protein</fullName>
    </submittedName>
</protein>
<dbReference type="EMBL" id="CP034248">
    <property type="protein sequence ID" value="AZK46134.1"/>
    <property type="molecule type" value="Genomic_DNA"/>
</dbReference>
<sequence>MAKRRNAKPTAATAGDKPTTLKDLLGADTISKLKEQAEGLRREEEERKAAARKQAEEARKAEQKRLENDFEHLLNNSDMDWHKYK</sequence>
<dbReference type="Proteomes" id="UP000273145">
    <property type="component" value="Chromosome"/>
</dbReference>
<evidence type="ECO:0000313" key="3">
    <source>
        <dbReference type="Proteomes" id="UP000273145"/>
    </source>
</evidence>
<reference evidence="2 3" key="1">
    <citation type="submission" date="2018-11" db="EMBL/GenBank/DDBJ databases">
        <title>Genome sequencing of Paenibacillus lentus DSM25539(T).</title>
        <authorList>
            <person name="Kook J.-K."/>
            <person name="Park S.-N."/>
            <person name="Lim Y.K."/>
        </authorList>
    </citation>
    <scope>NUCLEOTIDE SEQUENCE [LARGE SCALE GENOMIC DNA]</scope>
    <source>
        <strain evidence="2 3">DSM 25539</strain>
    </source>
</reference>
<feature type="region of interest" description="Disordered" evidence="1">
    <location>
        <begin position="1"/>
        <end position="63"/>
    </location>
</feature>
<organism evidence="2 3">
    <name type="scientific">Paenibacillus lentus</name>
    <dbReference type="NCBI Taxonomy" id="1338368"/>
    <lineage>
        <taxon>Bacteria</taxon>
        <taxon>Bacillati</taxon>
        <taxon>Bacillota</taxon>
        <taxon>Bacilli</taxon>
        <taxon>Bacillales</taxon>
        <taxon>Paenibacillaceae</taxon>
        <taxon>Paenibacillus</taxon>
    </lineage>
</organism>
<dbReference type="RefSeq" id="WP_125082203.1">
    <property type="nucleotide sequence ID" value="NZ_CP034248.1"/>
</dbReference>
<gene>
    <name evidence="2" type="ORF">EIM92_07960</name>
</gene>
<dbReference type="InterPro" id="IPR024980">
    <property type="entry name" value="DUF3886"/>
</dbReference>
<name>A0A3Q8S4D9_9BACL</name>
<feature type="compositionally biased region" description="Basic and acidic residues" evidence="1">
    <location>
        <begin position="31"/>
        <end position="63"/>
    </location>
</feature>
<evidence type="ECO:0000313" key="2">
    <source>
        <dbReference type="EMBL" id="AZK46134.1"/>
    </source>
</evidence>